<dbReference type="Gene3D" id="3.40.190.10">
    <property type="entry name" value="Periplasmic binding protein-like II"/>
    <property type="match status" value="2"/>
</dbReference>
<comment type="similarity">
    <text evidence="1">Belongs to the bacterial solute-binding protein 1 family.</text>
</comment>
<protein>
    <submittedName>
        <fullName evidence="4">Extracellular solute-binding protein</fullName>
    </submittedName>
</protein>
<dbReference type="PANTHER" id="PTHR30061">
    <property type="entry name" value="MALTOSE-BINDING PERIPLASMIC PROTEIN"/>
    <property type="match status" value="1"/>
</dbReference>
<dbReference type="SUPFAM" id="SSF53850">
    <property type="entry name" value="Periplasmic binding protein-like II"/>
    <property type="match status" value="1"/>
</dbReference>
<proteinExistence type="inferred from homology"/>
<keyword evidence="3" id="KW-0732">Signal</keyword>
<name>A0ABN2NXY1_9ACTN</name>
<evidence type="ECO:0000313" key="4">
    <source>
        <dbReference type="EMBL" id="GAA1906888.1"/>
    </source>
</evidence>
<evidence type="ECO:0000256" key="2">
    <source>
        <dbReference type="ARBA" id="ARBA00022448"/>
    </source>
</evidence>
<evidence type="ECO:0000256" key="1">
    <source>
        <dbReference type="ARBA" id="ARBA00008520"/>
    </source>
</evidence>
<dbReference type="Pfam" id="PF01547">
    <property type="entry name" value="SBP_bac_1"/>
    <property type="match status" value="1"/>
</dbReference>
<accession>A0ABN2NXY1</accession>
<keyword evidence="2" id="KW-0813">Transport</keyword>
<reference evidence="4 5" key="1">
    <citation type="journal article" date="2019" name="Int. J. Syst. Evol. Microbiol.">
        <title>The Global Catalogue of Microorganisms (GCM) 10K type strain sequencing project: providing services to taxonomists for standard genome sequencing and annotation.</title>
        <authorList>
            <consortium name="The Broad Institute Genomics Platform"/>
            <consortium name="The Broad Institute Genome Sequencing Center for Infectious Disease"/>
            <person name="Wu L."/>
            <person name="Ma J."/>
        </authorList>
    </citation>
    <scope>NUCLEOTIDE SEQUENCE [LARGE SCALE GENOMIC DNA]</scope>
    <source>
        <strain evidence="4 5">JCM 13581</strain>
    </source>
</reference>
<dbReference type="Proteomes" id="UP001501303">
    <property type="component" value="Unassembled WGS sequence"/>
</dbReference>
<dbReference type="EMBL" id="BAAAMJ010000012">
    <property type="protein sequence ID" value="GAA1906888.1"/>
    <property type="molecule type" value="Genomic_DNA"/>
</dbReference>
<dbReference type="InterPro" id="IPR006059">
    <property type="entry name" value="SBP"/>
</dbReference>
<organism evidence="4 5">
    <name type="scientific">Streptomyces sodiiphilus</name>
    <dbReference type="NCBI Taxonomy" id="226217"/>
    <lineage>
        <taxon>Bacteria</taxon>
        <taxon>Bacillati</taxon>
        <taxon>Actinomycetota</taxon>
        <taxon>Actinomycetes</taxon>
        <taxon>Kitasatosporales</taxon>
        <taxon>Streptomycetaceae</taxon>
        <taxon>Streptomyces</taxon>
    </lineage>
</organism>
<gene>
    <name evidence="4" type="ORF">GCM10009716_15990</name>
</gene>
<evidence type="ECO:0000256" key="3">
    <source>
        <dbReference type="ARBA" id="ARBA00022729"/>
    </source>
</evidence>
<evidence type="ECO:0000313" key="5">
    <source>
        <dbReference type="Proteomes" id="UP001501303"/>
    </source>
</evidence>
<dbReference type="PANTHER" id="PTHR30061:SF50">
    <property type="entry name" value="MALTOSE_MALTODEXTRIN-BINDING PERIPLASMIC PROTEIN"/>
    <property type="match status" value="1"/>
</dbReference>
<comment type="caution">
    <text evidence="4">The sequence shown here is derived from an EMBL/GenBank/DDBJ whole genome shotgun (WGS) entry which is preliminary data.</text>
</comment>
<sequence>MLDVWLMQYSAPDDFVDAVVRDFESRHEGVSVRVTVQEWGGIGEKVTEVLTSGEGPDVIEVGNTQVAQYVDLGGVKDLTAQVVALDGDDWIPGLAEAGKVYGHQYGIPYYAANRVVIHRTDFFEEAGITGPPADRQEWLAVTEALNGDGRQGIYLAGQNWYVLAGFLWDEGGDLAVESAGRWHGALDTDEARAAMEFYSELQALGNGPKNSDEATPNQDEVFAAGDVAQIIAPPGAAQAIIESNPTLEGRLGFFPVPGKETGTPGAVFTGGSNLIIPSATGEPVLAYEFVKLLTGDEWQTELARTMSYVPNRTTLTEAVEGDPGWTAMVEGARNGHSAPRSPRWGDVEADNPVKDFQTAVLTGADPVQAGKEASDALTALLGGYPRPSG</sequence>
<keyword evidence="5" id="KW-1185">Reference proteome</keyword>